<name>C5X748_SORBI</name>
<dbReference type="AlphaFoldDB" id="C5X748"/>
<dbReference type="Proteomes" id="UP000000768">
    <property type="component" value="Chromosome 2"/>
</dbReference>
<reference evidence="3 4" key="1">
    <citation type="journal article" date="2009" name="Nature">
        <title>The Sorghum bicolor genome and the diversification of grasses.</title>
        <authorList>
            <person name="Paterson A.H."/>
            <person name="Bowers J.E."/>
            <person name="Bruggmann R."/>
            <person name="Dubchak I."/>
            <person name="Grimwood J."/>
            <person name="Gundlach H."/>
            <person name="Haberer G."/>
            <person name="Hellsten U."/>
            <person name="Mitros T."/>
            <person name="Poliakov A."/>
            <person name="Schmutz J."/>
            <person name="Spannagl M."/>
            <person name="Tang H."/>
            <person name="Wang X."/>
            <person name="Wicker T."/>
            <person name="Bharti A.K."/>
            <person name="Chapman J."/>
            <person name="Feltus F.A."/>
            <person name="Gowik U."/>
            <person name="Grigoriev I.V."/>
            <person name="Lyons E."/>
            <person name="Maher C.A."/>
            <person name="Martis M."/>
            <person name="Narechania A."/>
            <person name="Otillar R.P."/>
            <person name="Penning B.W."/>
            <person name="Salamov A.A."/>
            <person name="Wang Y."/>
            <person name="Zhang L."/>
            <person name="Carpita N.C."/>
            <person name="Freeling M."/>
            <person name="Gingle A.R."/>
            <person name="Hash C.T."/>
            <person name="Keller B."/>
            <person name="Klein P."/>
            <person name="Kresovich S."/>
            <person name="McCann M.C."/>
            <person name="Ming R."/>
            <person name="Peterson D.G."/>
            <person name="Mehboob-ur-Rahman"/>
            <person name="Ware D."/>
            <person name="Westhoff P."/>
            <person name="Mayer K.F."/>
            <person name="Messing J."/>
            <person name="Rokhsar D.S."/>
        </authorList>
    </citation>
    <scope>NUCLEOTIDE SEQUENCE [LARGE SCALE GENOMIC DNA]</scope>
    <source>
        <strain evidence="4">cv. BTx623</strain>
    </source>
</reference>
<organism evidence="3 4">
    <name type="scientific">Sorghum bicolor</name>
    <name type="common">Sorghum</name>
    <name type="synonym">Sorghum vulgare</name>
    <dbReference type="NCBI Taxonomy" id="4558"/>
    <lineage>
        <taxon>Eukaryota</taxon>
        <taxon>Viridiplantae</taxon>
        <taxon>Streptophyta</taxon>
        <taxon>Embryophyta</taxon>
        <taxon>Tracheophyta</taxon>
        <taxon>Spermatophyta</taxon>
        <taxon>Magnoliopsida</taxon>
        <taxon>Liliopsida</taxon>
        <taxon>Poales</taxon>
        <taxon>Poaceae</taxon>
        <taxon>PACMAD clade</taxon>
        <taxon>Panicoideae</taxon>
        <taxon>Andropogonodae</taxon>
        <taxon>Andropogoneae</taxon>
        <taxon>Sorghinae</taxon>
        <taxon>Sorghum</taxon>
    </lineage>
</organism>
<evidence type="ECO:0000256" key="2">
    <source>
        <dbReference type="SAM" id="SignalP"/>
    </source>
</evidence>
<feature type="compositionally biased region" description="Basic and acidic residues" evidence="1">
    <location>
        <begin position="118"/>
        <end position="135"/>
    </location>
</feature>
<sequence>MCVTSLFFFPGAVLDGVAAAVRLRRRQGRVGPGAGRQLHGDPARAVQARRQRHARRPGPHHPGHLRRRLLRARRRQQGPPVHRRRAAPVPCHPRLRRAPGQSRLAGRVLRRLRRGLRRHEQARRAHAPQGRERSGRSAPRSTRRQSQTARRWWCRPRRPAPATLPLEATSWPPPPSPAGYWPSLWLWLWCSDYRTLTD</sequence>
<feature type="region of interest" description="Disordered" evidence="1">
    <location>
        <begin position="73"/>
        <end position="154"/>
    </location>
</feature>
<dbReference type="InParanoid" id="C5X748"/>
<accession>C5X748</accession>
<dbReference type="HOGENOM" id="CLU_010543_0_1_1"/>
<evidence type="ECO:0000313" key="3">
    <source>
        <dbReference type="EMBL" id="EER95726.2"/>
    </source>
</evidence>
<keyword evidence="4" id="KW-1185">Reference proteome</keyword>
<evidence type="ECO:0000313" key="4">
    <source>
        <dbReference type="Proteomes" id="UP000000768"/>
    </source>
</evidence>
<feature type="chain" id="PRO_5012587524" evidence="2">
    <location>
        <begin position="20"/>
        <end position="198"/>
    </location>
</feature>
<gene>
    <name evidence="3" type="ORF">SORBI_3002G003601</name>
</gene>
<reference evidence="4" key="2">
    <citation type="journal article" date="2018" name="Plant J.">
        <title>The Sorghum bicolor reference genome: improved assembly, gene annotations, a transcriptome atlas, and signatures of genome organization.</title>
        <authorList>
            <person name="McCormick R.F."/>
            <person name="Truong S.K."/>
            <person name="Sreedasyam A."/>
            <person name="Jenkins J."/>
            <person name="Shu S."/>
            <person name="Sims D."/>
            <person name="Kennedy M."/>
            <person name="Amirebrahimi M."/>
            <person name="Weers B.D."/>
            <person name="McKinley B."/>
            <person name="Mattison A."/>
            <person name="Morishige D.T."/>
            <person name="Grimwood J."/>
            <person name="Schmutz J."/>
            <person name="Mullet J.E."/>
        </authorList>
    </citation>
    <scope>NUCLEOTIDE SEQUENCE [LARGE SCALE GENOMIC DNA]</scope>
    <source>
        <strain evidence="4">cv. BTx623</strain>
    </source>
</reference>
<dbReference type="Gramene" id="EER95726">
    <property type="protein sequence ID" value="EER95726"/>
    <property type="gene ID" value="SORBI_3002G003601"/>
</dbReference>
<feature type="compositionally biased region" description="Basic residues" evidence="1">
    <location>
        <begin position="108"/>
        <end position="117"/>
    </location>
</feature>
<protein>
    <submittedName>
        <fullName evidence="3">Uncharacterized protein</fullName>
    </submittedName>
</protein>
<dbReference type="EMBL" id="CM000761">
    <property type="protein sequence ID" value="EER95726.2"/>
    <property type="molecule type" value="Genomic_DNA"/>
</dbReference>
<feature type="signal peptide" evidence="2">
    <location>
        <begin position="1"/>
        <end position="19"/>
    </location>
</feature>
<keyword evidence="2" id="KW-0732">Signal</keyword>
<proteinExistence type="predicted"/>
<feature type="compositionally biased region" description="Basic residues" evidence="1">
    <location>
        <begin position="73"/>
        <end position="86"/>
    </location>
</feature>
<evidence type="ECO:0000256" key="1">
    <source>
        <dbReference type="SAM" id="MobiDB-lite"/>
    </source>
</evidence>